<comment type="caution">
    <text evidence="2">The sequence shown here is derived from an EMBL/GenBank/DDBJ whole genome shotgun (WGS) entry which is preliminary data.</text>
</comment>
<evidence type="ECO:0008006" key="4">
    <source>
        <dbReference type="Google" id="ProtNLM"/>
    </source>
</evidence>
<evidence type="ECO:0000313" key="2">
    <source>
        <dbReference type="EMBL" id="MCI2230035.1"/>
    </source>
</evidence>
<feature type="transmembrane region" description="Helical" evidence="1">
    <location>
        <begin position="45"/>
        <end position="65"/>
    </location>
</feature>
<reference evidence="2" key="1">
    <citation type="submission" date="2022-02" db="EMBL/GenBank/DDBJ databases">
        <title>Polaribacter sp. MSW13, isolated from seawater.</title>
        <authorList>
            <person name="Kristyanto S."/>
            <person name="Jung J."/>
            <person name="Jeon C.O."/>
        </authorList>
    </citation>
    <scope>NUCLEOTIDE SEQUENCE</scope>
    <source>
        <strain evidence="2">MSW13</strain>
    </source>
</reference>
<evidence type="ECO:0000313" key="3">
    <source>
        <dbReference type="Proteomes" id="UP001139369"/>
    </source>
</evidence>
<keyword evidence="3" id="KW-1185">Reference proteome</keyword>
<protein>
    <recommendedName>
        <fullName evidence="4">Bacteriocin</fullName>
    </recommendedName>
</protein>
<dbReference type="Proteomes" id="UP001139369">
    <property type="component" value="Unassembled WGS sequence"/>
</dbReference>
<dbReference type="RefSeq" id="WP_242179145.1">
    <property type="nucleotide sequence ID" value="NZ_JAKQYM010000010.1"/>
</dbReference>
<gene>
    <name evidence="2" type="ORF">MC378_12725</name>
</gene>
<keyword evidence="1" id="KW-0812">Transmembrane</keyword>
<keyword evidence="1" id="KW-1133">Transmembrane helix</keyword>
<dbReference type="EMBL" id="JAKQYM010000010">
    <property type="protein sequence ID" value="MCI2230035.1"/>
    <property type="molecule type" value="Genomic_DNA"/>
</dbReference>
<organism evidence="2 3">
    <name type="scientific">Polaribacter marinus</name>
    <dbReference type="NCBI Taxonomy" id="2916838"/>
    <lineage>
        <taxon>Bacteria</taxon>
        <taxon>Pseudomonadati</taxon>
        <taxon>Bacteroidota</taxon>
        <taxon>Flavobacteriia</taxon>
        <taxon>Flavobacteriales</taxon>
        <taxon>Flavobacteriaceae</taxon>
    </lineage>
</organism>
<dbReference type="AlphaFoldDB" id="A0A9X1VSK9"/>
<evidence type="ECO:0000256" key="1">
    <source>
        <dbReference type="SAM" id="Phobius"/>
    </source>
</evidence>
<proteinExistence type="predicted"/>
<accession>A0A9X1VSK9</accession>
<keyword evidence="1" id="KW-0472">Membrane</keyword>
<sequence length="66" mass="6385">MKSLELNQMENIYGEGWSWKGCAGGGSGLAIAYAGNAAAVIVGGWWGLAGAAIVGCVIGGVGAGVS</sequence>
<name>A0A9X1VSK9_9FLAO</name>